<evidence type="ECO:0000256" key="1">
    <source>
        <dbReference type="ARBA" id="ARBA00009324"/>
    </source>
</evidence>
<name>A0A816I8N5_BRANA</name>
<feature type="transmembrane region" description="Helical" evidence="4">
    <location>
        <begin position="77"/>
        <end position="97"/>
    </location>
</feature>
<dbReference type="GO" id="GO:0005506">
    <property type="term" value="F:iron ion binding"/>
    <property type="evidence" value="ECO:0007669"/>
    <property type="project" value="InterPro"/>
</dbReference>
<feature type="transmembrane region" description="Helical" evidence="4">
    <location>
        <begin position="52"/>
        <end position="70"/>
    </location>
</feature>
<feature type="region of interest" description="Disordered" evidence="3">
    <location>
        <begin position="745"/>
        <end position="770"/>
    </location>
</feature>
<dbReference type="GO" id="GO:0016491">
    <property type="term" value="F:oxidoreductase activity"/>
    <property type="evidence" value="ECO:0007669"/>
    <property type="project" value="InterPro"/>
</dbReference>
<feature type="region of interest" description="Disordered" evidence="3">
    <location>
        <begin position="682"/>
        <end position="713"/>
    </location>
</feature>
<keyword evidence="2" id="KW-0175">Coiled coil</keyword>
<proteinExistence type="inferred from homology"/>
<dbReference type="PANTHER" id="PTHR35480">
    <property type="entry name" value="MATERNAL EFFECT EMBRYO ARREST 22"/>
    <property type="match status" value="1"/>
</dbReference>
<sequence length="1300" mass="146793">MVAQGFTVDLNKPLVFQVGHLGESYEEWVHQPIVTKEGPRFFHSDFWEFLTLTRWWVIPVIWLPVAIWCISKSVSMGLSLTEIFPLIALGIFIWTFIEYTLHRFLFHIKTKSYWGNTAHYLLHGCHHKHPMDHLRLVFPPAATAVLCFPFWNLVKLFATPSTTPALFGGGMLGYVMYDVTHYYLHHAQPTRAVTKNLKKYHLNHHFRIQDKGFGITSSLWDIVFGTLPTTKAPKREQYGLPFYAREFVRESEEFPSQMAANAPLESPSGSPRCIAWQGKYLGMKKRRDACKEAIEILQKAMAAANDEKANLQKSKSSDFLHLNFGTVCEVASDRGELREMADNRDAQEDESVEKSSLEKEICVLKSEILTLQKRLERRNLQERSEEVEFLQGSSGEKEISELKSLLKKETLRADNSEEEREQICKELNKTKALLVKYEDIKPHVPEVEKEISLVKNLLASERHKTESERKKAEAEKKKADQYLSELVVLRSTAQKTSSDLRALSSSIETVKKQLESEKQKTLKERKRADMESAKAKEQMKLAEDLSKKFEIIRARNEELKKEAELQSASSKVKFAENSAKLEEKIRINKNEAMAWKSRADDLTQQLQEVQLVTEGLKNRDLEKAKVRLLKKELKFKRKCAKHSKEVAEFERFRREFQAEEIGRLTLEFRSLTNRMNLLDKFSRGTSGRAKMVQSQKNRSGGKHSDARCQLVASSGSQEKVRKLSTQLIAKSRQGVYESVLGTISQLESPTGGSRKSQTSGEISSATSCSDGQILTSQGAQQFSVTTSAKTSKDEAHIQPANSTMFQKIDTKENGNLCLVADNCLQGRQRDNHEVVNEHSPKRKRMPEVDESRKHQSDGDTQKKLQLREKLGTSQSVEEKETLVLDIQGGSTANCTKFSKKRRVSCEKKTVMRNSLELNRSVRTQGNKAGSTQVAWNTMCLSTAKGHAASALFLEDIVATDVMKLLELEKPEDESHYNMARESLLSPDLPQVDFLDSLIVNEDKNPATALDLVARDNVDLSDTINSSEAFSTQSASVTDKMPPMSTTVHDDTLRHFVVFSNIEDQISIIRIFHAANNCIQRCPSITRAEWAVPAILFSLKMEENLLARDRVCVFLSLLLHNFSVVSSMNIGNILDDNACSCLDSFSKHIDGVMADTEARCIISEFLEELLSLLQDLLSEQRVLFCVESSETSESDLSIPVTLNGVSVALFRRMALIDHLVAGSAIMAAICTAVDRVGFIREASFEILHKNSHEKSSVPLTILHVFAHIAGEKMMSSSDHDVSVAVLKSIVMFLEKRHFGTV</sequence>
<evidence type="ECO:0000256" key="4">
    <source>
        <dbReference type="SAM" id="Phobius"/>
    </source>
</evidence>
<accession>A0A816I8N5</accession>
<organism evidence="6">
    <name type="scientific">Brassica napus</name>
    <name type="common">Rape</name>
    <dbReference type="NCBI Taxonomy" id="3708"/>
    <lineage>
        <taxon>Eukaryota</taxon>
        <taxon>Viridiplantae</taxon>
        <taxon>Streptophyta</taxon>
        <taxon>Embryophyta</taxon>
        <taxon>Tracheophyta</taxon>
        <taxon>Spermatophyta</taxon>
        <taxon>Magnoliopsida</taxon>
        <taxon>eudicotyledons</taxon>
        <taxon>Gunneridae</taxon>
        <taxon>Pentapetalae</taxon>
        <taxon>rosids</taxon>
        <taxon>malvids</taxon>
        <taxon>Brassicales</taxon>
        <taxon>Brassicaceae</taxon>
        <taxon>Brassiceae</taxon>
        <taxon>Brassica</taxon>
    </lineage>
</organism>
<dbReference type="InterPro" id="IPR006694">
    <property type="entry name" value="Fatty_acid_hydroxylase"/>
</dbReference>
<dbReference type="Pfam" id="PF04116">
    <property type="entry name" value="FA_hydroxylase"/>
    <property type="match status" value="1"/>
</dbReference>
<feature type="domain" description="Fatty acid hydroxylase" evidence="5">
    <location>
        <begin position="88"/>
        <end position="226"/>
    </location>
</feature>
<keyword evidence="4" id="KW-0472">Membrane</keyword>
<dbReference type="Proteomes" id="UP001295469">
    <property type="component" value="Chromosome C03"/>
</dbReference>
<protein>
    <submittedName>
        <fullName evidence="6">(rape) hypothetical protein</fullName>
    </submittedName>
</protein>
<comment type="similarity">
    <text evidence="1">Belongs to the sterol desaturase family.</text>
</comment>
<dbReference type="EMBL" id="HG994367">
    <property type="protein sequence ID" value="CAF1699984.1"/>
    <property type="molecule type" value="Genomic_DNA"/>
</dbReference>
<evidence type="ECO:0000256" key="3">
    <source>
        <dbReference type="SAM" id="MobiDB-lite"/>
    </source>
</evidence>
<dbReference type="GO" id="GO:0008610">
    <property type="term" value="P:lipid biosynthetic process"/>
    <property type="evidence" value="ECO:0007669"/>
    <property type="project" value="InterPro"/>
</dbReference>
<keyword evidence="4" id="KW-1133">Transmembrane helix</keyword>
<reference evidence="6" key="1">
    <citation type="submission" date="2021-01" db="EMBL/GenBank/DDBJ databases">
        <authorList>
            <consortium name="Genoscope - CEA"/>
            <person name="William W."/>
        </authorList>
    </citation>
    <scope>NUCLEOTIDE SEQUENCE</scope>
</reference>
<feature type="region of interest" description="Disordered" evidence="3">
    <location>
        <begin position="514"/>
        <end position="535"/>
    </location>
</feature>
<feature type="region of interest" description="Disordered" evidence="3">
    <location>
        <begin position="829"/>
        <end position="872"/>
    </location>
</feature>
<evidence type="ECO:0000256" key="2">
    <source>
        <dbReference type="SAM" id="Coils"/>
    </source>
</evidence>
<keyword evidence="4" id="KW-0812">Transmembrane</keyword>
<evidence type="ECO:0000259" key="5">
    <source>
        <dbReference type="Pfam" id="PF04116"/>
    </source>
</evidence>
<gene>
    <name evidence="6" type="ORF">DARMORV10_C03P22490.1</name>
</gene>
<feature type="coiled-coil region" evidence="2">
    <location>
        <begin position="287"/>
        <end position="314"/>
    </location>
</feature>
<evidence type="ECO:0000313" key="6">
    <source>
        <dbReference type="EMBL" id="CAF1699984.1"/>
    </source>
</evidence>
<dbReference type="PANTHER" id="PTHR35480:SF1">
    <property type="entry name" value="MATERNAL EFFECT EMBRYO ARREST 22"/>
    <property type="match status" value="1"/>
</dbReference>